<dbReference type="PANTHER" id="PTHR30250:SF11">
    <property type="entry name" value="O-ANTIGEN TRANSPORTER-RELATED"/>
    <property type="match status" value="1"/>
</dbReference>
<proteinExistence type="predicted"/>
<feature type="transmembrane region" description="Helical" evidence="6">
    <location>
        <begin position="446"/>
        <end position="468"/>
    </location>
</feature>
<feature type="transmembrane region" description="Helical" evidence="6">
    <location>
        <begin position="332"/>
        <end position="354"/>
    </location>
</feature>
<reference evidence="7" key="1">
    <citation type="journal article" date="2001" name="Int. J. Syst. Evol. Microbiol.">
        <title>Methanofollis aquaemaris sp. nov., a methanogen isolated from an aquaculture fish pond.</title>
        <authorList>
            <person name="Lai M.C."/>
            <person name="Chen S.C."/>
        </authorList>
    </citation>
    <scope>NUCLEOTIDE SEQUENCE</scope>
    <source>
        <strain evidence="7">N2F9704</strain>
    </source>
</reference>
<dbReference type="GO" id="GO:0005886">
    <property type="term" value="C:plasma membrane"/>
    <property type="evidence" value="ECO:0007669"/>
    <property type="project" value="UniProtKB-SubCell"/>
</dbReference>
<dbReference type="GeneID" id="76424763"/>
<dbReference type="RefSeq" id="WP_265580780.1">
    <property type="nucleotide sequence ID" value="NZ_CP036172.1"/>
</dbReference>
<sequence>MHGYQQFARRIGLIGITNLLIGLSGLILLPILTKTLPIEEYGTYVQITVTIGLVPGVVMLGLSYTMVRFLAATKSREEIQEGYYSIVGITILTAGLASATLFILAEPLGTALFDGRTAVTRILALAVFLECMNLLQFNYFRTFQQIKKYSSLLFFKTCLQLIMVGGLVLAGYGIFGAVMGLLITDLTLFLIMGALIISEIGFAVPKFIHIREYLSFGFPTVPGNLSSWVVNSSDRYVIALFLGTAYVGYYAPGYTLGNIIGMFVAPFSFILPAVLSKYYDENNLQEVQNILQYSLKYFLMLAVPSFVGLSILSKPLLAILSTPEIAANSYLITPFIALSALFFGVYAIIFQILILEKNTRITAMVWIIAAVINFGLNLVVIPYLGILGAAITTLISFIFALGFIAYYLMDKSKTPLLYNIVSRAIFPIILASISMIPVLVAFNPVGILSILITVALCAAIYFVLIYALKGVTKEEIYFFKNFV</sequence>
<feature type="transmembrane region" description="Helical" evidence="6">
    <location>
        <begin position="117"/>
        <end position="140"/>
    </location>
</feature>
<feature type="transmembrane region" description="Helical" evidence="6">
    <location>
        <begin position="12"/>
        <end position="32"/>
    </location>
</feature>
<evidence type="ECO:0000313" key="8">
    <source>
        <dbReference type="Proteomes" id="UP001042704"/>
    </source>
</evidence>
<evidence type="ECO:0000256" key="2">
    <source>
        <dbReference type="ARBA" id="ARBA00022475"/>
    </source>
</evidence>
<keyword evidence="5 6" id="KW-0472">Membrane</keyword>
<keyword evidence="3 6" id="KW-0812">Transmembrane</keyword>
<feature type="transmembrane region" description="Helical" evidence="6">
    <location>
        <begin position="181"/>
        <end position="204"/>
    </location>
</feature>
<evidence type="ECO:0000256" key="4">
    <source>
        <dbReference type="ARBA" id="ARBA00022989"/>
    </source>
</evidence>
<dbReference type="KEGG" id="maqe:RJ40_10325"/>
<feature type="transmembrane region" description="Helical" evidence="6">
    <location>
        <begin position="386"/>
        <end position="408"/>
    </location>
</feature>
<dbReference type="Proteomes" id="UP001042704">
    <property type="component" value="Chromosome"/>
</dbReference>
<dbReference type="Pfam" id="PF13440">
    <property type="entry name" value="Polysacc_synt_3"/>
    <property type="match status" value="1"/>
</dbReference>
<keyword evidence="2" id="KW-1003">Cell membrane</keyword>
<dbReference type="EMBL" id="CP036172">
    <property type="protein sequence ID" value="QSZ67863.1"/>
    <property type="molecule type" value="Genomic_DNA"/>
</dbReference>
<dbReference type="InterPro" id="IPR050833">
    <property type="entry name" value="Poly_Biosynth_Transport"/>
</dbReference>
<feature type="transmembrane region" description="Helical" evidence="6">
    <location>
        <begin position="83"/>
        <end position="105"/>
    </location>
</feature>
<dbReference type="PANTHER" id="PTHR30250">
    <property type="entry name" value="PST FAMILY PREDICTED COLANIC ACID TRANSPORTER"/>
    <property type="match status" value="1"/>
</dbReference>
<feature type="transmembrane region" description="Helical" evidence="6">
    <location>
        <begin position="44"/>
        <end position="71"/>
    </location>
</feature>
<evidence type="ECO:0000313" key="7">
    <source>
        <dbReference type="EMBL" id="QSZ67863.1"/>
    </source>
</evidence>
<evidence type="ECO:0000256" key="6">
    <source>
        <dbReference type="SAM" id="Phobius"/>
    </source>
</evidence>
<keyword evidence="4 6" id="KW-1133">Transmembrane helix</keyword>
<gene>
    <name evidence="7" type="ORF">RJ40_10325</name>
</gene>
<protein>
    <submittedName>
        <fullName evidence="7">Flippase</fullName>
    </submittedName>
</protein>
<evidence type="ECO:0000256" key="3">
    <source>
        <dbReference type="ARBA" id="ARBA00022692"/>
    </source>
</evidence>
<evidence type="ECO:0000256" key="5">
    <source>
        <dbReference type="ARBA" id="ARBA00023136"/>
    </source>
</evidence>
<dbReference type="AlphaFoldDB" id="A0A8A3S7F1"/>
<comment type="subcellular location">
    <subcellularLocation>
        <location evidence="1">Cell membrane</location>
        <topology evidence="1">Multi-pass membrane protein</topology>
    </subcellularLocation>
</comment>
<feature type="transmembrane region" description="Helical" evidence="6">
    <location>
        <begin position="258"/>
        <end position="276"/>
    </location>
</feature>
<feature type="transmembrane region" description="Helical" evidence="6">
    <location>
        <begin position="361"/>
        <end position="380"/>
    </location>
</feature>
<feature type="transmembrane region" description="Helical" evidence="6">
    <location>
        <begin position="236"/>
        <end position="252"/>
    </location>
</feature>
<feature type="transmembrane region" description="Helical" evidence="6">
    <location>
        <begin position="420"/>
        <end position="440"/>
    </location>
</feature>
<accession>A0A8A3S7F1</accession>
<feature type="transmembrane region" description="Helical" evidence="6">
    <location>
        <begin position="152"/>
        <end position="175"/>
    </location>
</feature>
<organism evidence="7 8">
    <name type="scientific">Methanofollis aquaemaris</name>
    <dbReference type="NCBI Taxonomy" id="126734"/>
    <lineage>
        <taxon>Archaea</taxon>
        <taxon>Methanobacteriati</taxon>
        <taxon>Methanobacteriota</taxon>
        <taxon>Stenosarchaea group</taxon>
        <taxon>Methanomicrobia</taxon>
        <taxon>Methanomicrobiales</taxon>
        <taxon>Methanomicrobiaceae</taxon>
        <taxon>Methanofollis</taxon>
    </lineage>
</organism>
<reference evidence="7" key="2">
    <citation type="submission" date="2019-02" db="EMBL/GenBank/DDBJ databases">
        <authorList>
            <person name="Chen S.-C."/>
            <person name="Chien H.-H."/>
            <person name="Lai M.-C."/>
        </authorList>
    </citation>
    <scope>NUCLEOTIDE SEQUENCE</scope>
    <source>
        <strain evidence="7">N2F9704</strain>
    </source>
</reference>
<evidence type="ECO:0000256" key="1">
    <source>
        <dbReference type="ARBA" id="ARBA00004651"/>
    </source>
</evidence>
<feature type="transmembrane region" description="Helical" evidence="6">
    <location>
        <begin position="297"/>
        <end position="320"/>
    </location>
</feature>
<name>A0A8A3S7F1_9EURY</name>
<keyword evidence="8" id="KW-1185">Reference proteome</keyword>